<name>A0AAD6TLQ9_9AGAR</name>
<dbReference type="PROSITE" id="PS51158">
    <property type="entry name" value="ALPHA_KINASE"/>
    <property type="match status" value="1"/>
</dbReference>
<dbReference type="GO" id="GO:0004674">
    <property type="term" value="F:protein serine/threonine kinase activity"/>
    <property type="evidence" value="ECO:0007669"/>
    <property type="project" value="UniProtKB-KW"/>
</dbReference>
<evidence type="ECO:0000256" key="3">
    <source>
        <dbReference type="ARBA" id="ARBA00022777"/>
    </source>
</evidence>
<dbReference type="InterPro" id="IPR004166">
    <property type="entry name" value="a-kinase_dom"/>
</dbReference>
<sequence length="127" mass="13603">AFEFNVNGAFIGALEPLDRLPDGRSADVLSHTHFLATPFLPCGKAHAPVKKFTGNADCGGPPEDLLTAAIHAFSHYVSIYSGNNLVLCDLQGIISLPLIVILSLTSFPAGMCNRRNIMMLIDPQSHS</sequence>
<proteinExistence type="predicted"/>
<comment type="caution">
    <text evidence="6">The sequence shown here is derived from an EMBL/GenBank/DDBJ whole genome shotgun (WGS) entry which is preliminary data.</text>
</comment>
<evidence type="ECO:0000256" key="2">
    <source>
        <dbReference type="ARBA" id="ARBA00022679"/>
    </source>
</evidence>
<evidence type="ECO:0000256" key="1">
    <source>
        <dbReference type="ARBA" id="ARBA00022527"/>
    </source>
</evidence>
<dbReference type="GO" id="GO:0005524">
    <property type="term" value="F:ATP binding"/>
    <property type="evidence" value="ECO:0007669"/>
    <property type="project" value="InterPro"/>
</dbReference>
<keyword evidence="7" id="KW-1185">Reference proteome</keyword>
<reference evidence="6" key="1">
    <citation type="submission" date="2023-03" db="EMBL/GenBank/DDBJ databases">
        <title>Massive genome expansion in bonnet fungi (Mycena s.s.) driven by repeated elements and novel gene families across ecological guilds.</title>
        <authorList>
            <consortium name="Lawrence Berkeley National Laboratory"/>
            <person name="Harder C.B."/>
            <person name="Miyauchi S."/>
            <person name="Viragh M."/>
            <person name="Kuo A."/>
            <person name="Thoen E."/>
            <person name="Andreopoulos B."/>
            <person name="Lu D."/>
            <person name="Skrede I."/>
            <person name="Drula E."/>
            <person name="Henrissat B."/>
            <person name="Morin E."/>
            <person name="Kohler A."/>
            <person name="Barry K."/>
            <person name="LaButti K."/>
            <person name="Morin E."/>
            <person name="Salamov A."/>
            <person name="Lipzen A."/>
            <person name="Mereny Z."/>
            <person name="Hegedus B."/>
            <person name="Baldrian P."/>
            <person name="Stursova M."/>
            <person name="Weitz H."/>
            <person name="Taylor A."/>
            <person name="Grigoriev I.V."/>
            <person name="Nagy L.G."/>
            <person name="Martin F."/>
            <person name="Kauserud H."/>
        </authorList>
    </citation>
    <scope>NUCLEOTIDE SEQUENCE</scope>
    <source>
        <strain evidence="6">CBHHK173m</strain>
    </source>
</reference>
<keyword evidence="4" id="KW-0472">Membrane</keyword>
<protein>
    <recommendedName>
        <fullName evidence="5">Alpha-type protein kinase domain-containing protein</fullName>
    </recommendedName>
</protein>
<organism evidence="6 7">
    <name type="scientific">Mycena belliarum</name>
    <dbReference type="NCBI Taxonomy" id="1033014"/>
    <lineage>
        <taxon>Eukaryota</taxon>
        <taxon>Fungi</taxon>
        <taxon>Dikarya</taxon>
        <taxon>Basidiomycota</taxon>
        <taxon>Agaricomycotina</taxon>
        <taxon>Agaricomycetes</taxon>
        <taxon>Agaricomycetidae</taxon>
        <taxon>Agaricales</taxon>
        <taxon>Marasmiineae</taxon>
        <taxon>Mycenaceae</taxon>
        <taxon>Mycena</taxon>
    </lineage>
</organism>
<keyword evidence="3" id="KW-0418">Kinase</keyword>
<feature type="transmembrane region" description="Helical" evidence="4">
    <location>
        <begin position="90"/>
        <end position="110"/>
    </location>
</feature>
<keyword evidence="4" id="KW-1133">Transmembrane helix</keyword>
<accession>A0AAD6TLQ9</accession>
<evidence type="ECO:0000313" key="7">
    <source>
        <dbReference type="Proteomes" id="UP001222325"/>
    </source>
</evidence>
<dbReference type="AlphaFoldDB" id="A0AAD6TLQ9"/>
<dbReference type="SUPFAM" id="SSF56112">
    <property type="entry name" value="Protein kinase-like (PK-like)"/>
    <property type="match status" value="1"/>
</dbReference>
<feature type="non-terminal residue" evidence="6">
    <location>
        <position position="1"/>
    </location>
</feature>
<dbReference type="EMBL" id="JARJCN010000133">
    <property type="protein sequence ID" value="KAJ7070272.1"/>
    <property type="molecule type" value="Genomic_DNA"/>
</dbReference>
<keyword evidence="1" id="KW-0723">Serine/threonine-protein kinase</keyword>
<evidence type="ECO:0000256" key="4">
    <source>
        <dbReference type="SAM" id="Phobius"/>
    </source>
</evidence>
<evidence type="ECO:0000259" key="5">
    <source>
        <dbReference type="PROSITE" id="PS51158"/>
    </source>
</evidence>
<dbReference type="Gene3D" id="3.20.200.10">
    <property type="entry name" value="MHCK/EF2 kinase"/>
    <property type="match status" value="1"/>
</dbReference>
<keyword evidence="4" id="KW-0812">Transmembrane</keyword>
<evidence type="ECO:0000313" key="6">
    <source>
        <dbReference type="EMBL" id="KAJ7070272.1"/>
    </source>
</evidence>
<dbReference type="InterPro" id="IPR011009">
    <property type="entry name" value="Kinase-like_dom_sf"/>
</dbReference>
<gene>
    <name evidence="6" type="ORF">B0H15DRAFT_793713</name>
</gene>
<dbReference type="Pfam" id="PF02816">
    <property type="entry name" value="Alpha_kinase"/>
    <property type="match status" value="1"/>
</dbReference>
<feature type="domain" description="Alpha-type protein kinase" evidence="5">
    <location>
        <begin position="1"/>
        <end position="127"/>
    </location>
</feature>
<keyword evidence="2" id="KW-0808">Transferase</keyword>
<dbReference type="Proteomes" id="UP001222325">
    <property type="component" value="Unassembled WGS sequence"/>
</dbReference>